<organism evidence="1 2">
    <name type="scientific">Flavonifractor plautii 1_3_50AFAA</name>
    <dbReference type="NCBI Taxonomy" id="742738"/>
    <lineage>
        <taxon>Bacteria</taxon>
        <taxon>Bacillati</taxon>
        <taxon>Bacillota</taxon>
        <taxon>Clostridia</taxon>
        <taxon>Eubacteriales</taxon>
        <taxon>Oscillospiraceae</taxon>
        <taxon>Flavonifractor</taxon>
    </lineage>
</organism>
<evidence type="ECO:0008006" key="3">
    <source>
        <dbReference type="Google" id="ProtNLM"/>
    </source>
</evidence>
<evidence type="ECO:0000313" key="1">
    <source>
        <dbReference type="EMBL" id="KGF54689.1"/>
    </source>
</evidence>
<reference evidence="1 2" key="1">
    <citation type="submission" date="2011-08" db="EMBL/GenBank/DDBJ databases">
        <title>The Genome Sequence of Clostridium orbiscindens 1_3_50AFAA.</title>
        <authorList>
            <consortium name="The Broad Institute Genome Sequencing Platform"/>
            <person name="Earl A."/>
            <person name="Ward D."/>
            <person name="Feldgarden M."/>
            <person name="Gevers D."/>
            <person name="Daigneault M."/>
            <person name="Strauss J."/>
            <person name="Allen-Vercoe E."/>
            <person name="Young S.K."/>
            <person name="Zeng Q."/>
            <person name="Gargeya S."/>
            <person name="Fitzgerald M."/>
            <person name="Haas B."/>
            <person name="Abouelleil A."/>
            <person name="Alvarado L."/>
            <person name="Arachchi H.M."/>
            <person name="Berlin A."/>
            <person name="Brown A."/>
            <person name="Chapman S.B."/>
            <person name="Chen Z."/>
            <person name="Dunbar C."/>
            <person name="Freedman E."/>
            <person name="Gearin G."/>
            <person name="Gellesch M."/>
            <person name="Goldberg J."/>
            <person name="Griggs A."/>
            <person name="Gujja S."/>
            <person name="Heiman D."/>
            <person name="Howarth C."/>
            <person name="Larson L."/>
            <person name="Lui A."/>
            <person name="MacDonald P.J.P."/>
            <person name="Montmayeur A."/>
            <person name="Murphy C."/>
            <person name="Neiman D."/>
            <person name="Pearson M."/>
            <person name="Priest M."/>
            <person name="Roberts A."/>
            <person name="Saif S."/>
            <person name="Shea T."/>
            <person name="Shenoy N."/>
            <person name="Sisk P."/>
            <person name="Stolte C."/>
            <person name="Sykes S."/>
            <person name="Wortman J."/>
            <person name="Nusbaum C."/>
            <person name="Birren B."/>
        </authorList>
    </citation>
    <scope>NUCLEOTIDE SEQUENCE [LARGE SCALE GENOMIC DNA]</scope>
    <source>
        <strain evidence="1 2">1_3_50AFAA</strain>
    </source>
</reference>
<dbReference type="AlphaFoldDB" id="A0A096DAY2"/>
<name>A0A096DAY2_FLAPL</name>
<dbReference type="eggNOG" id="ENOG5033MWD">
    <property type="taxonomic scope" value="Bacteria"/>
</dbReference>
<keyword evidence="2" id="KW-1185">Reference proteome</keyword>
<dbReference type="EMBL" id="ADLO01000081">
    <property type="protein sequence ID" value="KGF54689.1"/>
    <property type="molecule type" value="Genomic_DNA"/>
</dbReference>
<dbReference type="RefSeq" id="WP_080744481.1">
    <property type="nucleotide sequence ID" value="NZ_KN174164.1"/>
</dbReference>
<evidence type="ECO:0000313" key="2">
    <source>
        <dbReference type="Proteomes" id="UP000029585"/>
    </source>
</evidence>
<accession>A0A096DAY2</accession>
<sequence>MDQNLTHRNHYIPRFYLKNWSLDGKTMQTYSILVSNSKVPYWTQQSIKNSAVWSDFYTRIEGDKEIDDFEHWFDREFETPAKPVFDKLLNGQKISYEESVVLSHFVFAQYVRTPAAYLRLTEQNIKLFPKILEETTAKINREAEKIRKGYPAFQFQKTVRESFFPMKVTVDKEQSLVEIKAVVGRGSYLDNLKHLLSSTLKVAEHHDWRVLHASEDISFPTSDDPVICLNYRNADDYDLKGGWGRKNCNILMPLSPRLILFTQVGAKGPYKDLDHSPYYSKLFRRMIIQHAHRYVYSDRPQKGMLELNARVVNAQLYEREKQEMAGWHIEQIQAERNL</sequence>
<proteinExistence type="predicted"/>
<dbReference type="Proteomes" id="UP000029585">
    <property type="component" value="Unassembled WGS sequence"/>
</dbReference>
<dbReference type="InterPro" id="IPR025332">
    <property type="entry name" value="DUF4238"/>
</dbReference>
<comment type="caution">
    <text evidence="1">The sequence shown here is derived from an EMBL/GenBank/DDBJ whole genome shotgun (WGS) entry which is preliminary data.</text>
</comment>
<dbReference type="HOGENOM" id="CLU_068867_0_0_9"/>
<protein>
    <recommendedName>
        <fullName evidence="3">DUF4238 domain-containing protein</fullName>
    </recommendedName>
</protein>
<gene>
    <name evidence="1" type="ORF">HMPREF9460_02573</name>
</gene>
<dbReference type="Pfam" id="PF14022">
    <property type="entry name" value="DUF4238"/>
    <property type="match status" value="1"/>
</dbReference>